<accession>A0AAU0UQ33</accession>
<gene>
    <name evidence="2" type="ORF">MFMK1_003283</name>
</gene>
<dbReference type="InterPro" id="IPR025827">
    <property type="entry name" value="Zn_ribbon_recom_dom"/>
</dbReference>
<dbReference type="RefSeq" id="WP_366922805.1">
    <property type="nucleotide sequence ID" value="NZ_CP121694.1"/>
</dbReference>
<protein>
    <submittedName>
        <fullName evidence="2">Zinc ribbon domain-containing protein</fullName>
    </submittedName>
</protein>
<evidence type="ECO:0000313" key="2">
    <source>
        <dbReference type="EMBL" id="WRO23423.1"/>
    </source>
</evidence>
<dbReference type="Pfam" id="PF13408">
    <property type="entry name" value="Zn_ribbon_recom"/>
    <property type="match status" value="1"/>
</dbReference>
<sequence>MYLKAMNRSSSDDFAAVQAEFRRRSFIRGYSSTGKNQYGCKYPFSGMLFCYNCGAKLQRSCWGTGKTKSYIWKCTNKALNGLDACSAKDVKEKDLEKAFIRAMNRAIGGERAFLQQLLENIKTGIEQVEQEFTIGS</sequence>
<dbReference type="Proteomes" id="UP001329915">
    <property type="component" value="Chromosome"/>
</dbReference>
<dbReference type="EMBL" id="CP121694">
    <property type="protein sequence ID" value="WRO23423.1"/>
    <property type="molecule type" value="Genomic_DNA"/>
</dbReference>
<keyword evidence="3" id="KW-1185">Reference proteome</keyword>
<evidence type="ECO:0000259" key="1">
    <source>
        <dbReference type="Pfam" id="PF13408"/>
    </source>
</evidence>
<feature type="domain" description="Recombinase zinc beta ribbon" evidence="1">
    <location>
        <begin position="43"/>
        <end position="103"/>
    </location>
</feature>
<dbReference type="KEGG" id="dbc:MFMK1_003283"/>
<proteinExistence type="predicted"/>
<evidence type="ECO:0000313" key="3">
    <source>
        <dbReference type="Proteomes" id="UP001329915"/>
    </source>
</evidence>
<name>A0AAU0UQ33_9FIRM</name>
<organism evidence="2 3">
    <name type="scientific">Metallumcola ferriviriculae</name>
    <dbReference type="NCBI Taxonomy" id="3039180"/>
    <lineage>
        <taxon>Bacteria</taxon>
        <taxon>Bacillati</taxon>
        <taxon>Bacillota</taxon>
        <taxon>Clostridia</taxon>
        <taxon>Neomoorellales</taxon>
        <taxon>Desulfitibacteraceae</taxon>
        <taxon>Metallumcola</taxon>
    </lineage>
</organism>
<reference evidence="2 3" key="1">
    <citation type="submission" date="2023-04" db="EMBL/GenBank/DDBJ databases">
        <authorList>
            <person name="Hsu D."/>
        </authorList>
    </citation>
    <scope>NUCLEOTIDE SEQUENCE [LARGE SCALE GENOMIC DNA]</scope>
    <source>
        <strain evidence="2 3">MK1</strain>
    </source>
</reference>
<dbReference type="AlphaFoldDB" id="A0AAU0UQ33"/>